<feature type="compositionally biased region" description="Basic and acidic residues" evidence="1">
    <location>
        <begin position="9"/>
        <end position="21"/>
    </location>
</feature>
<feature type="compositionally biased region" description="Pro residues" evidence="1">
    <location>
        <begin position="143"/>
        <end position="157"/>
    </location>
</feature>
<proteinExistence type="predicted"/>
<feature type="compositionally biased region" description="Basic and acidic residues" evidence="1">
    <location>
        <begin position="160"/>
        <end position="177"/>
    </location>
</feature>
<feature type="compositionally biased region" description="Gly residues" evidence="1">
    <location>
        <begin position="112"/>
        <end position="126"/>
    </location>
</feature>
<protein>
    <submittedName>
        <fullName evidence="3">Actin nucleation-promoting factor WAS-like</fullName>
    </submittedName>
</protein>
<evidence type="ECO:0000313" key="2">
    <source>
        <dbReference type="Proteomes" id="UP001652662"/>
    </source>
</evidence>
<gene>
    <name evidence="3" type="primary">LOC139073790</name>
</gene>
<sequence length="263" mass="27256">MSDGGEDGNTPRDRPAHDRGPRRPVLRSPILRASGRASRAASAQALPERPFGVGPRGSPGAPTPAPRSPPFSARSGRGRRPLVSAALPDRARRRLRVLAPRQPRANFPAATLGGGGRGGGGGGAGAGAAPRRGGGRGAAAEGPRPPLGAAPQPPPVFPTRHGEQRRAPRLLARETVRADPSPRAPFWQTFVPKTPNPPARYADHCPVDPLPSDPGPADGGRSECAAPRGDRRRGRTGSGSQQGDEPSPQRAGINLHPGPCSWM</sequence>
<reference evidence="3" key="1">
    <citation type="submission" date="2025-08" db="UniProtKB">
        <authorList>
            <consortium name="RefSeq"/>
        </authorList>
    </citation>
    <scope>IDENTIFICATION</scope>
    <source>
        <tissue evidence="3">Blood</tissue>
    </source>
</reference>
<keyword evidence="2" id="KW-1185">Reference proteome</keyword>
<dbReference type="Proteomes" id="UP001652662">
    <property type="component" value="Chromosome 10"/>
</dbReference>
<evidence type="ECO:0000256" key="1">
    <source>
        <dbReference type="SAM" id="MobiDB-lite"/>
    </source>
</evidence>
<dbReference type="RefSeq" id="XP_070415780.1">
    <property type="nucleotide sequence ID" value="XM_070559679.1"/>
</dbReference>
<accession>A0ABM4JIK7</accession>
<feature type="compositionally biased region" description="Low complexity" evidence="1">
    <location>
        <begin position="97"/>
        <end position="111"/>
    </location>
</feature>
<evidence type="ECO:0000313" key="3">
    <source>
        <dbReference type="RefSeq" id="XP_070415780.1"/>
    </source>
</evidence>
<feature type="compositionally biased region" description="Low complexity" evidence="1">
    <location>
        <begin position="32"/>
        <end position="45"/>
    </location>
</feature>
<organism evidence="2 3">
    <name type="scientific">Equus przewalskii</name>
    <name type="common">Przewalski's horse</name>
    <name type="synonym">Equus caballus przewalskii</name>
    <dbReference type="NCBI Taxonomy" id="9798"/>
    <lineage>
        <taxon>Eukaryota</taxon>
        <taxon>Metazoa</taxon>
        <taxon>Chordata</taxon>
        <taxon>Craniata</taxon>
        <taxon>Vertebrata</taxon>
        <taxon>Euteleostomi</taxon>
        <taxon>Mammalia</taxon>
        <taxon>Eutheria</taxon>
        <taxon>Laurasiatheria</taxon>
        <taxon>Perissodactyla</taxon>
        <taxon>Equidae</taxon>
        <taxon>Equus</taxon>
    </lineage>
</organism>
<dbReference type="GeneID" id="139073790"/>
<feature type="region of interest" description="Disordered" evidence="1">
    <location>
        <begin position="1"/>
        <end position="263"/>
    </location>
</feature>
<name>A0ABM4JIK7_EQUPR</name>